<feature type="transmembrane region" description="Helical" evidence="1">
    <location>
        <begin position="26"/>
        <end position="50"/>
    </location>
</feature>
<organism evidence="2 3">
    <name type="scientific">Candidatus Woesebacteria bacterium RIFCSPLOWO2_01_FULL_39_10</name>
    <dbReference type="NCBI Taxonomy" id="1802516"/>
    <lineage>
        <taxon>Bacteria</taxon>
        <taxon>Candidatus Woeseibacteriota</taxon>
    </lineage>
</organism>
<dbReference type="Pfam" id="PF18895">
    <property type="entry name" value="T4SS_pilin"/>
    <property type="match status" value="1"/>
</dbReference>
<evidence type="ECO:0008006" key="4">
    <source>
        <dbReference type="Google" id="ProtNLM"/>
    </source>
</evidence>
<dbReference type="EMBL" id="MGHC01000026">
    <property type="protein sequence ID" value="OGM59165.1"/>
    <property type="molecule type" value="Genomic_DNA"/>
</dbReference>
<reference evidence="2 3" key="1">
    <citation type="journal article" date="2016" name="Nat. Commun.">
        <title>Thousands of microbial genomes shed light on interconnected biogeochemical processes in an aquifer system.</title>
        <authorList>
            <person name="Anantharaman K."/>
            <person name="Brown C.T."/>
            <person name="Hug L.A."/>
            <person name="Sharon I."/>
            <person name="Castelle C.J."/>
            <person name="Probst A.J."/>
            <person name="Thomas B.C."/>
            <person name="Singh A."/>
            <person name="Wilkins M.J."/>
            <person name="Karaoz U."/>
            <person name="Brodie E.L."/>
            <person name="Williams K.H."/>
            <person name="Hubbard S.S."/>
            <person name="Banfield J.F."/>
        </authorList>
    </citation>
    <scope>NUCLEOTIDE SEQUENCE [LARGE SCALE GENOMIC DNA]</scope>
</reference>
<evidence type="ECO:0000313" key="2">
    <source>
        <dbReference type="EMBL" id="OGM59165.1"/>
    </source>
</evidence>
<evidence type="ECO:0000313" key="3">
    <source>
        <dbReference type="Proteomes" id="UP000179018"/>
    </source>
</evidence>
<dbReference type="STRING" id="1802516.A3A75_03020"/>
<sequence>MLVWGGVRYITSGGDKAQTEAARGQITAALVGLVIVFAAWAIINLVNIFFGVNILQLNIPNAQAP</sequence>
<keyword evidence="1" id="KW-1133">Transmembrane helix</keyword>
<accession>A0A1F8B6X6</accession>
<name>A0A1F8B6X6_9BACT</name>
<dbReference type="InterPro" id="IPR043993">
    <property type="entry name" value="T4SS_pilin"/>
</dbReference>
<keyword evidence="1" id="KW-0812">Transmembrane</keyword>
<proteinExistence type="predicted"/>
<protein>
    <recommendedName>
        <fullName evidence="4">DUF4190 domain-containing protein</fullName>
    </recommendedName>
</protein>
<dbReference type="Proteomes" id="UP000179018">
    <property type="component" value="Unassembled WGS sequence"/>
</dbReference>
<gene>
    <name evidence="2" type="ORF">A3A75_03020</name>
</gene>
<keyword evidence="1" id="KW-0472">Membrane</keyword>
<evidence type="ECO:0000256" key="1">
    <source>
        <dbReference type="SAM" id="Phobius"/>
    </source>
</evidence>
<dbReference type="AlphaFoldDB" id="A0A1F8B6X6"/>
<comment type="caution">
    <text evidence="2">The sequence shown here is derived from an EMBL/GenBank/DDBJ whole genome shotgun (WGS) entry which is preliminary data.</text>
</comment>